<dbReference type="Proteomes" id="UP000298179">
    <property type="component" value="Unassembled WGS sequence"/>
</dbReference>
<proteinExistence type="predicted"/>
<gene>
    <name evidence="2" type="ORF">E3C22_12105</name>
</gene>
<dbReference type="PANTHER" id="PTHR47708">
    <property type="match status" value="1"/>
</dbReference>
<dbReference type="PANTHER" id="PTHR47708:SF2">
    <property type="entry name" value="SI:CH73-132F6.5"/>
    <property type="match status" value="1"/>
</dbReference>
<dbReference type="InterPro" id="IPR056362">
    <property type="entry name" value="AtuA-like_ferredoxin_dom"/>
</dbReference>
<dbReference type="OrthoDB" id="21390at2"/>
<dbReference type="Pfam" id="PF23544">
    <property type="entry name" value="AtuA_ferredoxin"/>
    <property type="match status" value="1"/>
</dbReference>
<accession>A0A4Y8RLT2</accession>
<evidence type="ECO:0000259" key="1">
    <source>
        <dbReference type="Pfam" id="PF23544"/>
    </source>
</evidence>
<feature type="domain" description="AtuA-like ferredoxin-fold" evidence="1">
    <location>
        <begin position="12"/>
        <end position="109"/>
    </location>
</feature>
<reference evidence="2 3" key="1">
    <citation type="submission" date="2019-03" db="EMBL/GenBank/DDBJ databases">
        <title>Jiella endophytica sp. nov., a novel endophytic bacterium isolated from root of Ficus microcarpa Linn. f.</title>
        <authorList>
            <person name="Tuo L."/>
        </authorList>
    </citation>
    <scope>NUCLEOTIDE SEQUENCE [LARGE SCALE GENOMIC DNA]</scope>
    <source>
        <strain evidence="2 3">CBS5Q-3</strain>
    </source>
</reference>
<dbReference type="RefSeq" id="WP_134762275.1">
    <property type="nucleotide sequence ID" value="NZ_SOZD01000003.1"/>
</dbReference>
<sequence length="127" mass="13964">MDTVGTRSHTILLHAIAHGRAGDKGDRLNVSVIAYRPEFYPLIARAVTVERVRELFAERRPAGIVRYELPRLGALNFVIDAVLGGGVNASLNLDGHGKSLSFRLLELEIEVGAETIGQIDHLREEKP</sequence>
<keyword evidence="3" id="KW-1185">Reference proteome</keyword>
<evidence type="ECO:0000313" key="3">
    <source>
        <dbReference type="Proteomes" id="UP000298179"/>
    </source>
</evidence>
<dbReference type="AlphaFoldDB" id="A0A4Y8RLT2"/>
<protein>
    <recommendedName>
        <fullName evidence="1">AtuA-like ferredoxin-fold domain-containing protein</fullName>
    </recommendedName>
</protein>
<comment type="caution">
    <text evidence="2">The sequence shown here is derived from an EMBL/GenBank/DDBJ whole genome shotgun (WGS) entry which is preliminary data.</text>
</comment>
<evidence type="ECO:0000313" key="2">
    <source>
        <dbReference type="EMBL" id="TFF23170.1"/>
    </source>
</evidence>
<dbReference type="EMBL" id="SOZD01000003">
    <property type="protein sequence ID" value="TFF23170.1"/>
    <property type="molecule type" value="Genomic_DNA"/>
</dbReference>
<organism evidence="2 3">
    <name type="scientific">Jiella endophytica</name>
    <dbReference type="NCBI Taxonomy" id="2558362"/>
    <lineage>
        <taxon>Bacteria</taxon>
        <taxon>Pseudomonadati</taxon>
        <taxon>Pseudomonadota</taxon>
        <taxon>Alphaproteobacteria</taxon>
        <taxon>Hyphomicrobiales</taxon>
        <taxon>Aurantimonadaceae</taxon>
        <taxon>Jiella</taxon>
    </lineage>
</organism>
<name>A0A4Y8RLT2_9HYPH</name>